<organism evidence="9 10">
    <name type="scientific">Microthyrium microscopicum</name>
    <dbReference type="NCBI Taxonomy" id="703497"/>
    <lineage>
        <taxon>Eukaryota</taxon>
        <taxon>Fungi</taxon>
        <taxon>Dikarya</taxon>
        <taxon>Ascomycota</taxon>
        <taxon>Pezizomycotina</taxon>
        <taxon>Dothideomycetes</taxon>
        <taxon>Dothideomycetes incertae sedis</taxon>
        <taxon>Microthyriales</taxon>
        <taxon>Microthyriaceae</taxon>
        <taxon>Microthyrium</taxon>
    </lineage>
</organism>
<dbReference type="PIRSF" id="PIRSF015974">
    <property type="entry name" value="CLN3_BTN1"/>
    <property type="match status" value="1"/>
</dbReference>
<feature type="transmembrane region" description="Helical" evidence="8">
    <location>
        <begin position="327"/>
        <end position="345"/>
    </location>
</feature>
<evidence type="ECO:0000256" key="8">
    <source>
        <dbReference type="RuleBase" id="RU361113"/>
    </source>
</evidence>
<evidence type="ECO:0000256" key="4">
    <source>
        <dbReference type="ARBA" id="ARBA00022692"/>
    </source>
</evidence>
<feature type="transmembrane region" description="Helical" evidence="8">
    <location>
        <begin position="91"/>
        <end position="110"/>
    </location>
</feature>
<feature type="transmembrane region" description="Helical" evidence="8">
    <location>
        <begin position="357"/>
        <end position="377"/>
    </location>
</feature>
<dbReference type="AlphaFoldDB" id="A0A6A6U9L3"/>
<evidence type="ECO:0000256" key="7">
    <source>
        <dbReference type="ARBA" id="ARBA00023136"/>
    </source>
</evidence>
<protein>
    <recommendedName>
        <fullName evidence="8">Protein BTN</fullName>
    </recommendedName>
</protein>
<feature type="transmembrane region" description="Helical" evidence="8">
    <location>
        <begin position="166"/>
        <end position="186"/>
    </location>
</feature>
<keyword evidence="5" id="KW-0029">Amino-acid transport</keyword>
<accession>A0A6A6U9L3</accession>
<dbReference type="PANTHER" id="PTHR10981:SF0">
    <property type="entry name" value="BATTENIN"/>
    <property type="match status" value="1"/>
</dbReference>
<keyword evidence="8" id="KW-0926">Vacuole</keyword>
<dbReference type="SUPFAM" id="SSF103473">
    <property type="entry name" value="MFS general substrate transporter"/>
    <property type="match status" value="1"/>
</dbReference>
<keyword evidence="6 8" id="KW-1133">Transmembrane helix</keyword>
<keyword evidence="10" id="KW-1185">Reference proteome</keyword>
<name>A0A6A6U9L3_9PEZI</name>
<dbReference type="InterPro" id="IPR003492">
    <property type="entry name" value="Battenin_disease_Cln3"/>
</dbReference>
<evidence type="ECO:0000256" key="2">
    <source>
        <dbReference type="ARBA" id="ARBA00007467"/>
    </source>
</evidence>
<dbReference type="GO" id="GO:0006865">
    <property type="term" value="P:amino acid transport"/>
    <property type="evidence" value="ECO:0007669"/>
    <property type="project" value="UniProtKB-KW"/>
</dbReference>
<comment type="similarity">
    <text evidence="2 8">Belongs to the battenin family.</text>
</comment>
<feature type="transmembrane region" description="Helical" evidence="8">
    <location>
        <begin position="289"/>
        <end position="307"/>
    </location>
</feature>
<keyword evidence="3" id="KW-0813">Transport</keyword>
<dbReference type="InterPro" id="IPR018460">
    <property type="entry name" value="Battenin_disease_Cln3_subgr"/>
</dbReference>
<feature type="transmembrane region" description="Helical" evidence="8">
    <location>
        <begin position="383"/>
        <end position="408"/>
    </location>
</feature>
<dbReference type="Proteomes" id="UP000799302">
    <property type="component" value="Unassembled WGS sequence"/>
</dbReference>
<keyword evidence="7 8" id="KW-0472">Membrane</keyword>
<comment type="subcellular location">
    <subcellularLocation>
        <location evidence="1">Endomembrane system</location>
        <topology evidence="1">Multi-pass membrane protein</topology>
    </subcellularLocation>
    <subcellularLocation>
        <location evidence="8">Vacuole membrane</location>
        <topology evidence="8">Multi-pass membrane protein</topology>
    </subcellularLocation>
</comment>
<evidence type="ECO:0000256" key="3">
    <source>
        <dbReference type="ARBA" id="ARBA00022448"/>
    </source>
</evidence>
<dbReference type="PANTHER" id="PTHR10981">
    <property type="entry name" value="BATTENIN"/>
    <property type="match status" value="1"/>
</dbReference>
<feature type="transmembrane region" description="Helical" evidence="8">
    <location>
        <begin position="130"/>
        <end position="154"/>
    </location>
</feature>
<dbReference type="PRINTS" id="PR01315">
    <property type="entry name" value="BATTENIN"/>
</dbReference>
<feature type="transmembrane region" description="Helical" evidence="8">
    <location>
        <begin position="64"/>
        <end position="84"/>
    </location>
</feature>
<dbReference type="InterPro" id="IPR036259">
    <property type="entry name" value="MFS_trans_sf"/>
</dbReference>
<feature type="transmembrane region" description="Helical" evidence="8">
    <location>
        <begin position="30"/>
        <end position="52"/>
    </location>
</feature>
<evidence type="ECO:0000256" key="1">
    <source>
        <dbReference type="ARBA" id="ARBA00004127"/>
    </source>
</evidence>
<dbReference type="Pfam" id="PF02487">
    <property type="entry name" value="CLN3"/>
    <property type="match status" value="1"/>
</dbReference>
<keyword evidence="4 8" id="KW-0812">Transmembrane</keyword>
<evidence type="ECO:0000256" key="6">
    <source>
        <dbReference type="ARBA" id="ARBA00022989"/>
    </source>
</evidence>
<dbReference type="GO" id="GO:0005774">
    <property type="term" value="C:vacuolar membrane"/>
    <property type="evidence" value="ECO:0007669"/>
    <property type="project" value="UniProtKB-SubCell"/>
</dbReference>
<evidence type="ECO:0000256" key="5">
    <source>
        <dbReference type="ARBA" id="ARBA00022970"/>
    </source>
</evidence>
<evidence type="ECO:0000313" key="9">
    <source>
        <dbReference type="EMBL" id="KAF2668650.1"/>
    </source>
</evidence>
<evidence type="ECO:0000313" key="10">
    <source>
        <dbReference type="Proteomes" id="UP000799302"/>
    </source>
</evidence>
<feature type="transmembrane region" description="Helical" evidence="8">
    <location>
        <begin position="192"/>
        <end position="210"/>
    </location>
</feature>
<sequence length="461" mass="50457">MLPMPFSPSSSWPAYKARLKSLFDGIDSRVFTAFWFFGLINNVLYVIILSAALDLVGPSIPKSLVLLADVLPSLITKLVAPYLLHLIPYNVRIFGLVVAPASCGMLLIALSPGGTAAVPDTRTSTIAMKLFGVMLASFASGAGELTFLGLMHYYGRWSLAAWGSGTGAAGLVGASAYVVTTTWIGLSVRTSLLTFATLPLLLIIFWVFVLPKEALNTKTISGFSTIAPQERETASEHYHREDDDLDDSITDLNSSSAALIATEAQSLYHTTTQTTHPSFTQNLARVRRLIIPYMAPLFLVYLSEYLINQAVSPTLLFPLPSTPFKSYREFYPVYAAIYQTGVFLSRTSIAFFHIRHLYVPSFLQFGNLALLSAHAMFDFLPSVWVVWMVIFWEGLLGGLVYVSTFAAITEGVRLEDREFSLSAASVSDSAGITVAGLLGLGFESALCRYQVAHGRDYCRKL</sequence>
<gene>
    <name evidence="9" type="ORF">BT63DRAFT_440769</name>
</gene>
<dbReference type="EMBL" id="MU004236">
    <property type="protein sequence ID" value="KAF2668650.1"/>
    <property type="molecule type" value="Genomic_DNA"/>
</dbReference>
<dbReference type="GO" id="GO:0012505">
    <property type="term" value="C:endomembrane system"/>
    <property type="evidence" value="ECO:0007669"/>
    <property type="project" value="UniProtKB-SubCell"/>
</dbReference>
<reference evidence="9" key="1">
    <citation type="journal article" date="2020" name="Stud. Mycol.">
        <title>101 Dothideomycetes genomes: a test case for predicting lifestyles and emergence of pathogens.</title>
        <authorList>
            <person name="Haridas S."/>
            <person name="Albert R."/>
            <person name="Binder M."/>
            <person name="Bloem J."/>
            <person name="Labutti K."/>
            <person name="Salamov A."/>
            <person name="Andreopoulos B."/>
            <person name="Baker S."/>
            <person name="Barry K."/>
            <person name="Bills G."/>
            <person name="Bluhm B."/>
            <person name="Cannon C."/>
            <person name="Castanera R."/>
            <person name="Culley D."/>
            <person name="Daum C."/>
            <person name="Ezra D."/>
            <person name="Gonzalez J."/>
            <person name="Henrissat B."/>
            <person name="Kuo A."/>
            <person name="Liang C."/>
            <person name="Lipzen A."/>
            <person name="Lutzoni F."/>
            <person name="Magnuson J."/>
            <person name="Mondo S."/>
            <person name="Nolan M."/>
            <person name="Ohm R."/>
            <person name="Pangilinan J."/>
            <person name="Park H.-J."/>
            <person name="Ramirez L."/>
            <person name="Alfaro M."/>
            <person name="Sun H."/>
            <person name="Tritt A."/>
            <person name="Yoshinaga Y."/>
            <person name="Zwiers L.-H."/>
            <person name="Turgeon B."/>
            <person name="Goodwin S."/>
            <person name="Spatafora J."/>
            <person name="Crous P."/>
            <person name="Grigoriev I."/>
        </authorList>
    </citation>
    <scope>NUCLEOTIDE SEQUENCE</scope>
    <source>
        <strain evidence="9">CBS 115976</strain>
    </source>
</reference>
<proteinExistence type="inferred from homology"/>
<dbReference type="OrthoDB" id="5965864at2759"/>
<dbReference type="GO" id="GO:0051453">
    <property type="term" value="P:regulation of intracellular pH"/>
    <property type="evidence" value="ECO:0007669"/>
    <property type="project" value="TreeGrafter"/>
</dbReference>